<dbReference type="Pfam" id="PF03318">
    <property type="entry name" value="ETX_MTX2"/>
    <property type="match status" value="1"/>
</dbReference>
<dbReference type="Gene3D" id="2.170.15.10">
    <property type="entry name" value="Proaerolysin, chain A, domain 3"/>
    <property type="match status" value="1"/>
</dbReference>
<dbReference type="InterPro" id="IPR004991">
    <property type="entry name" value="Aerolysin-like"/>
</dbReference>
<comment type="caution">
    <text evidence="1">The sequence shown here is derived from an EMBL/GenBank/DDBJ whole genome shotgun (WGS) entry which is preliminary data.</text>
</comment>
<feature type="non-terminal residue" evidence="1">
    <location>
        <position position="305"/>
    </location>
</feature>
<dbReference type="PANTHER" id="PTHR39244:SF5">
    <property type="entry name" value="NATTERIN-3-LIKE"/>
    <property type="match status" value="1"/>
</dbReference>
<dbReference type="SUPFAM" id="SSF50405">
    <property type="entry name" value="Actin-crosslinking proteins"/>
    <property type="match status" value="1"/>
</dbReference>
<protein>
    <submittedName>
        <fullName evidence="1">AEP1 protein</fullName>
    </submittedName>
</protein>
<feature type="non-terminal residue" evidence="1">
    <location>
        <position position="1"/>
    </location>
</feature>
<dbReference type="InterPro" id="IPR008999">
    <property type="entry name" value="Actin-crosslinking"/>
</dbReference>
<dbReference type="InterPro" id="IPR053237">
    <property type="entry name" value="Natterin_C"/>
</dbReference>
<organism evidence="1 2">
    <name type="scientific">Polypterus senegalus</name>
    <name type="common">Senegal bichir</name>
    <dbReference type="NCBI Taxonomy" id="55291"/>
    <lineage>
        <taxon>Eukaryota</taxon>
        <taxon>Metazoa</taxon>
        <taxon>Chordata</taxon>
        <taxon>Craniata</taxon>
        <taxon>Vertebrata</taxon>
        <taxon>Euteleostomi</taxon>
        <taxon>Actinopterygii</taxon>
        <taxon>Polypteriformes</taxon>
        <taxon>Polypteridae</taxon>
        <taxon>Polypterus</taxon>
    </lineage>
</organism>
<sequence length="305" mass="34154">MYMDKEEGVALQADNGNYWSCISYDSGDQKIYIEAAKEHKDSWCKFHVSKTSDDKILLQDKRGMYLSRYCEDDIQYIKPVKSSPDECCEFRVFTDDAKILLRADNGLYLSRIYRKHQNIEAAKEGPDESCRFAVSIGDVVEPSFQILNVEVKDSSEHPKVPTAVAVQSYTNKTSVAQSHTFKLSWEVKNTETTTWTNAWGFSSSLSSQFKLLDFEVTVSYNGSVGKTSSIEKTSTVAEETTVAIPPGTKVDCQLMVVKDDNAIIPFKATIKKTDPNGVETIFTEEGTWNGVCYTNVNIVASEEAI</sequence>
<keyword evidence="2" id="KW-1185">Reference proteome</keyword>
<reference evidence="1 2" key="1">
    <citation type="journal article" date="2021" name="Cell">
        <title>Tracing the genetic footprints of vertebrate landing in non-teleost ray-finned fishes.</title>
        <authorList>
            <person name="Bi X."/>
            <person name="Wang K."/>
            <person name="Yang L."/>
            <person name="Pan H."/>
            <person name="Jiang H."/>
            <person name="Wei Q."/>
            <person name="Fang M."/>
            <person name="Yu H."/>
            <person name="Zhu C."/>
            <person name="Cai Y."/>
            <person name="He Y."/>
            <person name="Gan X."/>
            <person name="Zeng H."/>
            <person name="Yu D."/>
            <person name="Zhu Y."/>
            <person name="Jiang H."/>
            <person name="Qiu Q."/>
            <person name="Yang H."/>
            <person name="Zhang Y.E."/>
            <person name="Wang W."/>
            <person name="Zhu M."/>
            <person name="He S."/>
            <person name="Zhang G."/>
        </authorList>
    </citation>
    <scope>NUCLEOTIDE SEQUENCE [LARGE SCALE GENOMIC DNA]</scope>
    <source>
        <strain evidence="1">Bchr_013</strain>
    </source>
</reference>
<gene>
    <name evidence="1" type="primary">Aep1_1</name>
    <name evidence="1" type="ORF">GTO96_0015716</name>
</gene>
<dbReference type="SUPFAM" id="SSF56973">
    <property type="entry name" value="Aerolisin/ETX pore-forming domain"/>
    <property type="match status" value="1"/>
</dbReference>
<dbReference type="AlphaFoldDB" id="A0A8X8BVV3"/>
<evidence type="ECO:0000313" key="2">
    <source>
        <dbReference type="Proteomes" id="UP000886611"/>
    </source>
</evidence>
<proteinExistence type="predicted"/>
<dbReference type="EMBL" id="JAATIS010000485">
    <property type="protein sequence ID" value="KAG2468091.1"/>
    <property type="molecule type" value="Genomic_DNA"/>
</dbReference>
<dbReference type="Proteomes" id="UP000886611">
    <property type="component" value="Unassembled WGS sequence"/>
</dbReference>
<dbReference type="PANTHER" id="PTHR39244">
    <property type="entry name" value="NATTERIN-4"/>
    <property type="match status" value="1"/>
</dbReference>
<accession>A0A8X8BVV3</accession>
<dbReference type="CDD" id="cd00257">
    <property type="entry name" value="beta-trefoil_FSCN-like"/>
    <property type="match status" value="1"/>
</dbReference>
<evidence type="ECO:0000313" key="1">
    <source>
        <dbReference type="EMBL" id="KAG2468091.1"/>
    </source>
</evidence>
<dbReference type="Gene3D" id="2.80.10.50">
    <property type="match status" value="1"/>
</dbReference>
<name>A0A8X8BVV3_POLSE</name>